<dbReference type="InterPro" id="IPR043129">
    <property type="entry name" value="ATPase_NBD"/>
</dbReference>
<dbReference type="PANTHER" id="PTHR11937">
    <property type="entry name" value="ACTIN"/>
    <property type="match status" value="1"/>
</dbReference>
<dbReference type="SUPFAM" id="SSF53067">
    <property type="entry name" value="Actin-like ATPase domain"/>
    <property type="match status" value="1"/>
</dbReference>
<dbReference type="Gene3D" id="3.90.640.10">
    <property type="entry name" value="Actin, Chain A, domain 4"/>
    <property type="match status" value="1"/>
</dbReference>
<evidence type="ECO:0000313" key="1">
    <source>
        <dbReference type="EMBL" id="VDL66718.1"/>
    </source>
</evidence>
<sequence length="165" mass="18632">MPAVKSVKVPLGADFLIIPGFIREAACEVYFERGNDDPSVAQMVHSVVERCPLDLRKQMFGSILMNGGPTLIPGFLHRLKEEIADIGKSTPSKQKQCESIRFYRFPNQSLELYLGWLGGSMFGSLQDAVRLRSVSREAWLEEHVVPDWTDYVQHGLPCGRPELER</sequence>
<protein>
    <submittedName>
        <fullName evidence="3">Actin-related protein 10 (inferred by orthology to a human protein)</fullName>
    </submittedName>
</protein>
<dbReference type="InterPro" id="IPR004000">
    <property type="entry name" value="Actin"/>
</dbReference>
<dbReference type="STRING" id="27835.A0A0N4XKS6"/>
<evidence type="ECO:0000313" key="3">
    <source>
        <dbReference type="WBParaSite" id="NBR_0000312801-mRNA-1"/>
    </source>
</evidence>
<dbReference type="WBParaSite" id="NBR_0000312801-mRNA-1">
    <property type="protein sequence ID" value="NBR_0000312801-mRNA-1"/>
    <property type="gene ID" value="NBR_0000312801"/>
</dbReference>
<keyword evidence="2" id="KW-1185">Reference proteome</keyword>
<dbReference type="OMA" id="ANCPIDI"/>
<dbReference type="Gene3D" id="3.30.420.40">
    <property type="match status" value="2"/>
</dbReference>
<reference evidence="1 2" key="2">
    <citation type="submission" date="2018-11" db="EMBL/GenBank/DDBJ databases">
        <authorList>
            <consortium name="Pathogen Informatics"/>
        </authorList>
    </citation>
    <scope>NUCLEOTIDE SEQUENCE [LARGE SCALE GENOMIC DNA]</scope>
</reference>
<dbReference type="EMBL" id="UYSL01004321">
    <property type="protein sequence ID" value="VDL66718.1"/>
    <property type="molecule type" value="Genomic_DNA"/>
</dbReference>
<proteinExistence type="predicted"/>
<reference evidence="3" key="1">
    <citation type="submission" date="2017-02" db="UniProtKB">
        <authorList>
            <consortium name="WormBaseParasite"/>
        </authorList>
    </citation>
    <scope>IDENTIFICATION</scope>
</reference>
<evidence type="ECO:0000313" key="2">
    <source>
        <dbReference type="Proteomes" id="UP000271162"/>
    </source>
</evidence>
<gene>
    <name evidence="1" type="ORF">NBR_LOCUS3129</name>
</gene>
<dbReference type="Pfam" id="PF00022">
    <property type="entry name" value="Actin"/>
    <property type="match status" value="1"/>
</dbReference>
<dbReference type="Proteomes" id="UP000271162">
    <property type="component" value="Unassembled WGS sequence"/>
</dbReference>
<accession>A0A0N4XKS6</accession>
<organism evidence="3">
    <name type="scientific">Nippostrongylus brasiliensis</name>
    <name type="common">Rat hookworm</name>
    <dbReference type="NCBI Taxonomy" id="27835"/>
    <lineage>
        <taxon>Eukaryota</taxon>
        <taxon>Metazoa</taxon>
        <taxon>Ecdysozoa</taxon>
        <taxon>Nematoda</taxon>
        <taxon>Chromadorea</taxon>
        <taxon>Rhabditida</taxon>
        <taxon>Rhabditina</taxon>
        <taxon>Rhabditomorpha</taxon>
        <taxon>Strongyloidea</taxon>
        <taxon>Heligmosomidae</taxon>
        <taxon>Nippostrongylus</taxon>
    </lineage>
</organism>
<dbReference type="AlphaFoldDB" id="A0A0N4XKS6"/>
<name>A0A0N4XKS6_NIPBR</name>